<proteinExistence type="predicted"/>
<keyword evidence="3" id="KW-1185">Reference proteome</keyword>
<keyword evidence="1" id="KW-0472">Membrane</keyword>
<dbReference type="RefSeq" id="WP_085758977.1">
    <property type="nucleotide sequence ID" value="NZ_CP019343.1"/>
</dbReference>
<dbReference type="EMBL" id="CP019343">
    <property type="protein sequence ID" value="ARN74814.1"/>
    <property type="molecule type" value="Genomic_DNA"/>
</dbReference>
<keyword evidence="1" id="KW-1133">Transmembrane helix</keyword>
<accession>A0A1X9NCP3</accession>
<evidence type="ECO:0000313" key="3">
    <source>
        <dbReference type="Proteomes" id="UP000193450"/>
    </source>
</evidence>
<gene>
    <name evidence="2" type="ORF">BST96_12215</name>
</gene>
<organism evidence="2 3">
    <name type="scientific">Oceanicoccus sagamiensis</name>
    <dbReference type="NCBI Taxonomy" id="716816"/>
    <lineage>
        <taxon>Bacteria</taxon>
        <taxon>Pseudomonadati</taxon>
        <taxon>Pseudomonadota</taxon>
        <taxon>Gammaproteobacteria</taxon>
        <taxon>Cellvibrionales</taxon>
        <taxon>Spongiibacteraceae</taxon>
        <taxon>Oceanicoccus</taxon>
    </lineage>
</organism>
<feature type="transmembrane region" description="Helical" evidence="1">
    <location>
        <begin position="16"/>
        <end position="36"/>
    </location>
</feature>
<protein>
    <submittedName>
        <fullName evidence="2">Uncharacterized protein</fullName>
    </submittedName>
</protein>
<reference evidence="2 3" key="1">
    <citation type="submission" date="2016-11" db="EMBL/GenBank/DDBJ databases">
        <title>Trade-off between light-utilization and light-protection in marine flavobacteria.</title>
        <authorList>
            <person name="Kumagai Y."/>
        </authorList>
    </citation>
    <scope>NUCLEOTIDE SEQUENCE [LARGE SCALE GENOMIC DNA]</scope>
    <source>
        <strain evidence="2 3">NBRC 107125</strain>
    </source>
</reference>
<feature type="transmembrane region" description="Helical" evidence="1">
    <location>
        <begin position="56"/>
        <end position="77"/>
    </location>
</feature>
<dbReference type="KEGG" id="osg:BST96_12215"/>
<dbReference type="AlphaFoldDB" id="A0A1X9NCP3"/>
<dbReference type="OrthoDB" id="9852866at2"/>
<sequence length="382" mass="43545">MARNIAVKVLIKSKTYFWIGTGALAIWFLALPLIKAVGIDPNGALGKFLLSYSSEILLTGVTSIALSMVIFILNSWAEDFWSDHIQPIFTEYVEAIESSTEEAQQTIVDFQQTLTHEMRENSLDQAIILNNHESIKSRLPVILENVYGTHCTRADGFYNFLEEGVMSFLDPRKPHRSAHFQKINIVKDGDRVKWKERTKFSLHTIALDSQYRSDLSMDPETNYPFEYTTTAKYEDLESLIITISVNGTPICSTEGVFSIVSQDPLVIRSNNDNITATHLGGGDIQIIMKYDIPINRAMTEIITEEESYLDDNDYMFNIKQPTHGATVQVTLPEKWKFEFFHVSNKNNLEPPQADNERTLHKKGWMMPGILMSCRWIATEDTE</sequence>
<evidence type="ECO:0000256" key="1">
    <source>
        <dbReference type="SAM" id="Phobius"/>
    </source>
</evidence>
<dbReference type="Proteomes" id="UP000193450">
    <property type="component" value="Chromosome"/>
</dbReference>
<evidence type="ECO:0000313" key="2">
    <source>
        <dbReference type="EMBL" id="ARN74814.1"/>
    </source>
</evidence>
<name>A0A1X9NCP3_9GAMM</name>
<keyword evidence="1" id="KW-0812">Transmembrane</keyword>